<evidence type="ECO:0000256" key="2">
    <source>
        <dbReference type="ARBA" id="ARBA00006164"/>
    </source>
</evidence>
<feature type="region of interest" description="Disordered" evidence="8">
    <location>
        <begin position="190"/>
        <end position="232"/>
    </location>
</feature>
<name>A0ABR4ADK5_9LECA</name>
<dbReference type="InterPro" id="IPR005037">
    <property type="entry name" value="PRP38"/>
</dbReference>
<dbReference type="EMBL" id="JBEFKJ010000010">
    <property type="protein sequence ID" value="KAL2043850.1"/>
    <property type="molecule type" value="Genomic_DNA"/>
</dbReference>
<dbReference type="Proteomes" id="UP001590950">
    <property type="component" value="Unassembled WGS sequence"/>
</dbReference>
<accession>A0ABR4ADK5</accession>
<gene>
    <name evidence="9" type="ORF">N7G274_003370</name>
</gene>
<evidence type="ECO:0000256" key="7">
    <source>
        <dbReference type="RuleBase" id="RU367025"/>
    </source>
</evidence>
<evidence type="ECO:0000256" key="6">
    <source>
        <dbReference type="ARBA" id="ARBA00023242"/>
    </source>
</evidence>
<comment type="caution">
    <text evidence="9">The sequence shown here is derived from an EMBL/GenBank/DDBJ whole genome shotgun (WGS) entry which is preliminary data.</text>
</comment>
<dbReference type="Pfam" id="PF03371">
    <property type="entry name" value="PRP38"/>
    <property type="match status" value="1"/>
</dbReference>
<sequence length="232" mass="26750">MSTHAADARRFFDSRGYTGPQIHNQNPIHLLEKPIRDRIITSYYWQEQCFAINEATLCDRAAAMTFIGGTYGQQKPSPFLCLTMKLLQLMPERDVVLEYLHQTEFKYLSALAAFYVRLTFNSRDVFQTLEPLLADYRKLRRRTRDGGYSLTYMDQFVDDLLTKDRVCGTSLLRLPQRILLEDLGQLEVRESPLGEELDDIDNDEDDIVEGDSRDSSTPDGRRNGVEYTDSEG</sequence>
<comment type="subcellular location">
    <subcellularLocation>
        <location evidence="1 7">Nucleus</location>
    </subcellularLocation>
</comment>
<protein>
    <recommendedName>
        <fullName evidence="7">Pre-mRNA-splicing factor 38</fullName>
    </recommendedName>
</protein>
<organism evidence="9 10">
    <name type="scientific">Stereocaulon virgatum</name>
    <dbReference type="NCBI Taxonomy" id="373712"/>
    <lineage>
        <taxon>Eukaryota</taxon>
        <taxon>Fungi</taxon>
        <taxon>Dikarya</taxon>
        <taxon>Ascomycota</taxon>
        <taxon>Pezizomycotina</taxon>
        <taxon>Lecanoromycetes</taxon>
        <taxon>OSLEUM clade</taxon>
        <taxon>Lecanoromycetidae</taxon>
        <taxon>Lecanorales</taxon>
        <taxon>Lecanorineae</taxon>
        <taxon>Stereocaulaceae</taxon>
        <taxon>Stereocaulon</taxon>
    </lineage>
</organism>
<evidence type="ECO:0000256" key="5">
    <source>
        <dbReference type="ARBA" id="ARBA00023187"/>
    </source>
</evidence>
<keyword evidence="6 7" id="KW-0539">Nucleus</keyword>
<evidence type="ECO:0000313" key="10">
    <source>
        <dbReference type="Proteomes" id="UP001590950"/>
    </source>
</evidence>
<keyword evidence="4 7" id="KW-0747">Spliceosome</keyword>
<dbReference type="PANTHER" id="PTHR23142">
    <property type="entry name" value="PRE-MRNA-SPLICING FACTOR 38A-RELATED"/>
    <property type="match status" value="1"/>
</dbReference>
<evidence type="ECO:0000313" key="9">
    <source>
        <dbReference type="EMBL" id="KAL2043850.1"/>
    </source>
</evidence>
<comment type="function">
    <text evidence="7">Required for pre-mRNA splicing.</text>
</comment>
<feature type="compositionally biased region" description="Acidic residues" evidence="8">
    <location>
        <begin position="193"/>
        <end position="209"/>
    </location>
</feature>
<keyword evidence="5 7" id="KW-0508">mRNA splicing</keyword>
<evidence type="ECO:0000256" key="1">
    <source>
        <dbReference type="ARBA" id="ARBA00004123"/>
    </source>
</evidence>
<feature type="compositionally biased region" description="Basic and acidic residues" evidence="8">
    <location>
        <begin position="210"/>
        <end position="224"/>
    </location>
</feature>
<comment type="similarity">
    <text evidence="2 7">Belongs to the PRP38 family.</text>
</comment>
<keyword evidence="3 7" id="KW-0507">mRNA processing</keyword>
<keyword evidence="10" id="KW-1185">Reference proteome</keyword>
<evidence type="ECO:0000256" key="8">
    <source>
        <dbReference type="SAM" id="MobiDB-lite"/>
    </source>
</evidence>
<proteinExistence type="inferred from homology"/>
<evidence type="ECO:0000256" key="3">
    <source>
        <dbReference type="ARBA" id="ARBA00022664"/>
    </source>
</evidence>
<reference evidence="9 10" key="1">
    <citation type="submission" date="2024-09" db="EMBL/GenBank/DDBJ databases">
        <title>Rethinking Asexuality: The Enigmatic Case of Functional Sexual Genes in Lepraria (Stereocaulaceae).</title>
        <authorList>
            <person name="Doellman M."/>
            <person name="Sun Y."/>
            <person name="Barcenas-Pena A."/>
            <person name="Lumbsch H.T."/>
            <person name="Grewe F."/>
        </authorList>
    </citation>
    <scope>NUCLEOTIDE SEQUENCE [LARGE SCALE GENOMIC DNA]</scope>
    <source>
        <strain evidence="9 10">Mercado 3170</strain>
    </source>
</reference>
<evidence type="ECO:0000256" key="4">
    <source>
        <dbReference type="ARBA" id="ARBA00022728"/>
    </source>
</evidence>